<feature type="region of interest" description="Disordered" evidence="1">
    <location>
        <begin position="1"/>
        <end position="54"/>
    </location>
</feature>
<evidence type="ECO:0000256" key="1">
    <source>
        <dbReference type="SAM" id="MobiDB-lite"/>
    </source>
</evidence>
<name>A0A918E246_9ACTN</name>
<accession>A0A918E246</accession>
<reference evidence="2" key="2">
    <citation type="submission" date="2020-09" db="EMBL/GenBank/DDBJ databases">
        <authorList>
            <person name="Sun Q."/>
            <person name="Zhou Y."/>
        </authorList>
    </citation>
    <scope>NUCLEOTIDE SEQUENCE</scope>
    <source>
        <strain evidence="2">CGMCC 4.7201</strain>
    </source>
</reference>
<evidence type="ECO:0000313" key="3">
    <source>
        <dbReference type="Proteomes" id="UP000641932"/>
    </source>
</evidence>
<comment type="caution">
    <text evidence="2">The sequence shown here is derived from an EMBL/GenBank/DDBJ whole genome shotgun (WGS) entry which is preliminary data.</text>
</comment>
<proteinExistence type="predicted"/>
<organism evidence="2 3">
    <name type="scientific">Wenjunlia tyrosinilytica</name>
    <dbReference type="NCBI Taxonomy" id="1544741"/>
    <lineage>
        <taxon>Bacteria</taxon>
        <taxon>Bacillati</taxon>
        <taxon>Actinomycetota</taxon>
        <taxon>Actinomycetes</taxon>
        <taxon>Kitasatosporales</taxon>
        <taxon>Streptomycetaceae</taxon>
        <taxon>Wenjunlia</taxon>
    </lineage>
</organism>
<gene>
    <name evidence="2" type="ORF">GCM10012280_66930</name>
</gene>
<dbReference type="Proteomes" id="UP000641932">
    <property type="component" value="Unassembled WGS sequence"/>
</dbReference>
<evidence type="ECO:0000313" key="2">
    <source>
        <dbReference type="EMBL" id="GGO99757.1"/>
    </source>
</evidence>
<keyword evidence="3" id="KW-1185">Reference proteome</keyword>
<protein>
    <submittedName>
        <fullName evidence="2">Uncharacterized protein</fullName>
    </submittedName>
</protein>
<reference evidence="2" key="1">
    <citation type="journal article" date="2014" name="Int. J. Syst. Evol. Microbiol.">
        <title>Complete genome sequence of Corynebacterium casei LMG S-19264T (=DSM 44701T), isolated from a smear-ripened cheese.</title>
        <authorList>
            <consortium name="US DOE Joint Genome Institute (JGI-PGF)"/>
            <person name="Walter F."/>
            <person name="Albersmeier A."/>
            <person name="Kalinowski J."/>
            <person name="Ruckert C."/>
        </authorList>
    </citation>
    <scope>NUCLEOTIDE SEQUENCE</scope>
    <source>
        <strain evidence="2">CGMCC 4.7201</strain>
    </source>
</reference>
<sequence length="84" mass="9065">MRPEHERNPVLRAGDLVEPDPGGPTQRLGEQQEKKTRDAGGGLDPVSLHESADVGPSLILLNDGRRGVLGRDRDQDTVSVAVPY</sequence>
<dbReference type="EMBL" id="BMMS01000048">
    <property type="protein sequence ID" value="GGO99757.1"/>
    <property type="molecule type" value="Genomic_DNA"/>
</dbReference>
<dbReference type="AlphaFoldDB" id="A0A918E246"/>